<comment type="caution">
    <text evidence="2">Lacks conserved residue(s) required for the propagation of feature annotation.</text>
</comment>
<dbReference type="SMART" id="SM00211">
    <property type="entry name" value="TY"/>
    <property type="match status" value="1"/>
</dbReference>
<dbReference type="PROSITE" id="PS51162">
    <property type="entry name" value="THYROGLOBULIN_1_2"/>
    <property type="match status" value="1"/>
</dbReference>
<dbReference type="PROSITE" id="PS00484">
    <property type="entry name" value="THYROGLOBULIN_1_1"/>
    <property type="match status" value="1"/>
</dbReference>
<evidence type="ECO:0000256" key="2">
    <source>
        <dbReference type="PROSITE-ProRule" id="PRU00500"/>
    </source>
</evidence>
<keyword evidence="3" id="KW-0472">Membrane</keyword>
<dbReference type="Ensembl" id="ENSSTUT00000072387.1">
    <property type="protein sequence ID" value="ENSSTUP00000068265.1"/>
    <property type="gene ID" value="ENSSTUG00000029843.1"/>
</dbReference>
<dbReference type="AlphaFoldDB" id="A0A674B9Y4"/>
<dbReference type="SUPFAM" id="SSF57610">
    <property type="entry name" value="Thyroglobulin type-1 domain"/>
    <property type="match status" value="1"/>
</dbReference>
<keyword evidence="1" id="KW-1015">Disulfide bond</keyword>
<proteinExistence type="predicted"/>
<dbReference type="Gene3D" id="4.10.800.10">
    <property type="entry name" value="Thyroglobulin type-1"/>
    <property type="match status" value="1"/>
</dbReference>
<dbReference type="PANTHER" id="PTHR14168:SF4">
    <property type="entry name" value="EPITHELIAL CELL ADHESION MOLECULE PRECURSOR"/>
    <property type="match status" value="1"/>
</dbReference>
<dbReference type="InterPro" id="IPR049420">
    <property type="entry name" value="EPCAM-Trop-2_C"/>
</dbReference>
<dbReference type="Proteomes" id="UP000472277">
    <property type="component" value="Chromosome 33"/>
</dbReference>
<accession>A0A674B9Y4</accession>
<dbReference type="GeneTree" id="ENSGT00940000171001"/>
<evidence type="ECO:0000313" key="5">
    <source>
        <dbReference type="Ensembl" id="ENSSTUP00000068265.1"/>
    </source>
</evidence>
<gene>
    <name evidence="5" type="primary">LOC115172409</name>
</gene>
<reference evidence="5" key="2">
    <citation type="submission" date="2025-09" db="UniProtKB">
        <authorList>
            <consortium name="Ensembl"/>
        </authorList>
    </citation>
    <scope>IDENTIFICATION</scope>
</reference>
<evidence type="ECO:0000259" key="4">
    <source>
        <dbReference type="PROSITE" id="PS51162"/>
    </source>
</evidence>
<dbReference type="InterPro" id="IPR000716">
    <property type="entry name" value="Thyroglobulin_1"/>
</dbReference>
<dbReference type="CDD" id="cd00191">
    <property type="entry name" value="TY"/>
    <property type="match status" value="1"/>
</dbReference>
<name>A0A674B9Y4_SALTR</name>
<dbReference type="Pfam" id="PF21283">
    <property type="entry name" value="EPCAM-Trop-2_C"/>
    <property type="match status" value="1"/>
</dbReference>
<dbReference type="InterPro" id="IPR043406">
    <property type="entry name" value="EPCAM/Trop-2"/>
</dbReference>
<feature type="domain" description="Thyroglobulin type-1" evidence="4">
    <location>
        <begin position="123"/>
        <end position="195"/>
    </location>
</feature>
<dbReference type="PANTHER" id="PTHR14168">
    <property type="entry name" value="TUMOR-ASSOCIATED CALCIUM SIGNAL TRANSDUCER"/>
    <property type="match status" value="1"/>
</dbReference>
<reference evidence="5" key="1">
    <citation type="submission" date="2025-08" db="UniProtKB">
        <authorList>
            <consortium name="Ensembl"/>
        </authorList>
    </citation>
    <scope>IDENTIFICATION</scope>
</reference>
<evidence type="ECO:0000256" key="3">
    <source>
        <dbReference type="SAM" id="Phobius"/>
    </source>
</evidence>
<dbReference type="Pfam" id="PF00086">
    <property type="entry name" value="Thyroglobulin_1"/>
    <property type="match status" value="1"/>
</dbReference>
<dbReference type="InParanoid" id="A0A674B9Y4"/>
<evidence type="ECO:0000256" key="1">
    <source>
        <dbReference type="ARBA" id="ARBA00023157"/>
    </source>
</evidence>
<dbReference type="GO" id="GO:0016020">
    <property type="term" value="C:membrane"/>
    <property type="evidence" value="ECO:0007669"/>
    <property type="project" value="InterPro"/>
</dbReference>
<keyword evidence="3" id="KW-0812">Transmembrane</keyword>
<keyword evidence="6" id="KW-1185">Reference proteome</keyword>
<evidence type="ECO:0000313" key="6">
    <source>
        <dbReference type="Proteomes" id="UP000472277"/>
    </source>
</evidence>
<feature type="transmembrane region" description="Helical" evidence="3">
    <location>
        <begin position="322"/>
        <end position="342"/>
    </location>
</feature>
<organism evidence="5 6">
    <name type="scientific">Salmo trutta</name>
    <name type="common">Brown trout</name>
    <dbReference type="NCBI Taxonomy" id="8032"/>
    <lineage>
        <taxon>Eukaryota</taxon>
        <taxon>Metazoa</taxon>
        <taxon>Chordata</taxon>
        <taxon>Craniata</taxon>
        <taxon>Vertebrata</taxon>
        <taxon>Euteleostomi</taxon>
        <taxon>Actinopterygii</taxon>
        <taxon>Neopterygii</taxon>
        <taxon>Teleostei</taxon>
        <taxon>Protacanthopterygii</taxon>
        <taxon>Salmoniformes</taxon>
        <taxon>Salmonidae</taxon>
        <taxon>Salmoninae</taxon>
        <taxon>Salmo</taxon>
    </lineage>
</organism>
<protein>
    <submittedName>
        <fullName evidence="5">Epithelial cell adhesion molecule-like</fullName>
    </submittedName>
</protein>
<keyword evidence="3" id="KW-1133">Transmembrane helix</keyword>
<sequence length="395" mass="44908">MLVCISCGITTSQLNGVEQHTRVYTLESGGKERGNTDMRVEKLYIVSLLLILQSSRASTLAVSDKECNDDAFPVREDCEVDTVCGEAVCHHNQYVTCHVNRCGTCEPVFRGYDNITVNCTRLTPKCRLIHLEMLSKHRTGTMLTGGSLGTEYHPNCDGAGMFRPKQCREEDTKLCWCVNKAGVPVSDQTHDPLKCDRLVTVHVIDIQFTFKVEFTPVAKTMDEIRRQLVLKLDREYTLDKIQILDITVRELYQVVSIRLTDNRTDKEPVDIATVAYYIERDLKSNKFGFEVDGRRLEVARDSVKVLFFHYDHPHMDMTINPGFAALILIIALAIIIGVSVSVSKSKTNCTLDSAQYRCHPHITTSLFLFVHHCCQVVVRRKALLERRFQFEVIEV</sequence>
<dbReference type="InterPro" id="IPR036857">
    <property type="entry name" value="Thyroglobulin_1_sf"/>
</dbReference>